<sequence length="33" mass="4118">MFFKRNKNNENRVYGLVNNIPKRVNWCNDYLEK</sequence>
<geneLocation type="plasmid" evidence="1">
    <name>pF4969</name>
</geneLocation>
<protein>
    <submittedName>
        <fullName evidence="1">Uncharacterized protein</fullName>
    </submittedName>
</protein>
<proteinExistence type="predicted"/>
<accession>Q15HW9</accession>
<reference evidence="1" key="1">
    <citation type="journal article" date="2006" name="J. Bacteriol.">
        <title>Functional identification of conjugation and replication regions of the tetracycline resistance plasmid pCW3 from Clostridium perfringens.</title>
        <authorList>
            <person name="Bannam T.L."/>
            <person name="Teng W.L."/>
            <person name="Bulach D."/>
            <person name="Lyras D."/>
            <person name="Rood J.I."/>
        </authorList>
    </citation>
    <scope>NUCLEOTIDE SEQUENCE</scope>
    <source>
        <plasmid evidence="1">pF4969</plasmid>
    </source>
</reference>
<dbReference type="EMBL" id="DQ338472">
    <property type="protein sequence ID" value="ABF47309.1"/>
    <property type="molecule type" value="Genomic_DNA"/>
</dbReference>
<name>Q15HW9_CLOPF</name>
<dbReference type="AlphaFoldDB" id="Q15HW9"/>
<keyword evidence="1" id="KW-0614">Plasmid</keyword>
<organism evidence="1">
    <name type="scientific">Clostridium perfringens</name>
    <dbReference type="NCBI Taxonomy" id="1502"/>
    <lineage>
        <taxon>Bacteria</taxon>
        <taxon>Bacillati</taxon>
        <taxon>Bacillota</taxon>
        <taxon>Clostridia</taxon>
        <taxon>Eubacteriales</taxon>
        <taxon>Clostridiaceae</taxon>
        <taxon>Clostridium</taxon>
    </lineage>
</organism>
<evidence type="ECO:0000313" key="1">
    <source>
        <dbReference type="EMBL" id="ABF47309.1"/>
    </source>
</evidence>